<keyword evidence="2" id="KW-1185">Reference proteome</keyword>
<dbReference type="Proteomes" id="UP000010824">
    <property type="component" value="Chromosome"/>
</dbReference>
<organism evidence="1 2">
    <name type="scientific">Methanoregula formicica (strain DSM 22288 / NBRC 105244 / SMSP)</name>
    <dbReference type="NCBI Taxonomy" id="593750"/>
    <lineage>
        <taxon>Archaea</taxon>
        <taxon>Methanobacteriati</taxon>
        <taxon>Methanobacteriota</taxon>
        <taxon>Stenosarchaea group</taxon>
        <taxon>Methanomicrobia</taxon>
        <taxon>Methanomicrobiales</taxon>
        <taxon>Methanoregulaceae</taxon>
        <taxon>Methanoregula</taxon>
    </lineage>
</organism>
<accession>L0HG39</accession>
<dbReference type="GO" id="GO:0016301">
    <property type="term" value="F:kinase activity"/>
    <property type="evidence" value="ECO:0007669"/>
    <property type="project" value="UniProtKB-KW"/>
</dbReference>
<gene>
    <name evidence="1" type="ordered locus">Metfor_2694</name>
</gene>
<dbReference type="Gene3D" id="3.40.1160.10">
    <property type="entry name" value="Acetylglutamate kinase-like"/>
    <property type="match status" value="1"/>
</dbReference>
<sequence>MVPTPKRENRRPLVVKFGGSLYDSVPSLIPVLSVSPRPLLIVPGGGPFANVVRQAGLDDEMAHWEAIAAMDRYGEYVASFGLPVTEQPVPPETPTVFLPLRCLKERDPLPHSWDVTSDTIAAWIAAELGLDLILLKSVDGIPSGLGVLDQVSAVVETDVVDPLFIPFVIKNKVETFILNGRHPDLLAGFLRGEPVWGTQISTTF</sequence>
<proteinExistence type="predicted"/>
<reference evidence="1 2" key="2">
    <citation type="journal article" date="2014" name="Genome Announc.">
        <title>Complete Genome Sequence of Methanoregula formicica SMSPT, a Mesophilic Hydrogenotrophic Methanogen Isolated from a Methanogenic Upflow Anaerobic Sludge Blanket Reactor.</title>
        <authorList>
            <person name="Yamamoto K."/>
            <person name="Tamaki H."/>
            <person name="Cadillo-Quiroz H."/>
            <person name="Imachi H."/>
            <person name="Kyrpides N."/>
            <person name="Woyke T."/>
            <person name="Goodwin L."/>
            <person name="Zinder S.H."/>
            <person name="Kamagata Y."/>
            <person name="Liu W.T."/>
        </authorList>
    </citation>
    <scope>NUCLEOTIDE SEQUENCE [LARGE SCALE GENOMIC DNA]</scope>
    <source>
        <strain evidence="2">DSM 22288 / NBRC 105244 / SMSP</strain>
    </source>
</reference>
<keyword evidence="1" id="KW-0418">Kinase</keyword>
<dbReference type="InterPro" id="IPR036393">
    <property type="entry name" value="AceGlu_kinase-like_sf"/>
</dbReference>
<dbReference type="KEGG" id="mfo:Metfor_2694"/>
<dbReference type="RefSeq" id="WP_015286644.1">
    <property type="nucleotide sequence ID" value="NC_019943.1"/>
</dbReference>
<keyword evidence="1" id="KW-0808">Transferase</keyword>
<evidence type="ECO:0000313" key="2">
    <source>
        <dbReference type="Proteomes" id="UP000010824"/>
    </source>
</evidence>
<reference evidence="2" key="1">
    <citation type="submission" date="2011-12" db="EMBL/GenBank/DDBJ databases">
        <title>Complete sequence of Methanoregula formicicum SMSP.</title>
        <authorList>
            <person name="Lucas S."/>
            <person name="Han J."/>
            <person name="Lapidus A."/>
            <person name="Cheng J.-F."/>
            <person name="Goodwin L."/>
            <person name="Pitluck S."/>
            <person name="Peters L."/>
            <person name="Ovchinnikova G."/>
            <person name="Teshima H."/>
            <person name="Detter J.C."/>
            <person name="Han C."/>
            <person name="Tapia R."/>
            <person name="Land M."/>
            <person name="Hauser L."/>
            <person name="Kyrpides N."/>
            <person name="Ivanova N."/>
            <person name="Pagani I."/>
            <person name="Imachi H."/>
            <person name="Tamaki H."/>
            <person name="Sekiguchi Y."/>
            <person name="Kamagata Y."/>
            <person name="Cadillo-Quiroz H."/>
            <person name="Zinder S."/>
            <person name="Liu W.-T."/>
            <person name="Woyke T."/>
        </authorList>
    </citation>
    <scope>NUCLEOTIDE SEQUENCE [LARGE SCALE GENOMIC DNA]</scope>
    <source>
        <strain evidence="2">DSM 22288 / NBRC 105244 / SMSP</strain>
    </source>
</reference>
<dbReference type="STRING" id="593750.Metfor_2694"/>
<protein>
    <submittedName>
        <fullName evidence="1">Putative kinase, aspartokinase/uridylate kinase</fullName>
    </submittedName>
</protein>
<evidence type="ECO:0000313" key="1">
    <source>
        <dbReference type="EMBL" id="AGB03682.1"/>
    </source>
</evidence>
<dbReference type="EMBL" id="CP003167">
    <property type="protein sequence ID" value="AGB03682.1"/>
    <property type="molecule type" value="Genomic_DNA"/>
</dbReference>
<dbReference type="FunCoup" id="L0HG39">
    <property type="interactions" value="89"/>
</dbReference>
<dbReference type="eggNOG" id="arCOG00859">
    <property type="taxonomic scope" value="Archaea"/>
</dbReference>
<dbReference type="OrthoDB" id="50461at2157"/>
<dbReference type="SUPFAM" id="SSF53633">
    <property type="entry name" value="Carbamate kinase-like"/>
    <property type="match status" value="1"/>
</dbReference>
<dbReference type="AlphaFoldDB" id="L0HG39"/>
<dbReference type="HOGENOM" id="CLU_089197_0_0_2"/>
<dbReference type="GeneID" id="14308477"/>
<dbReference type="InParanoid" id="L0HG39"/>
<name>L0HG39_METFS</name>